<reference evidence="14 15" key="1">
    <citation type="submission" date="2019-06" db="EMBL/GenBank/DDBJ databases">
        <title>Genome sequence of Rhodobacteraceae bacterium D4M1.</title>
        <authorList>
            <person name="Cao J."/>
        </authorList>
    </citation>
    <scope>NUCLEOTIDE SEQUENCE [LARGE SCALE GENOMIC DNA]</scope>
    <source>
        <strain evidence="14 15">D4M1</strain>
    </source>
</reference>
<organism evidence="14 15">
    <name type="scientific">Paroceanicella profunda</name>
    <dbReference type="NCBI Taxonomy" id="2579971"/>
    <lineage>
        <taxon>Bacteria</taxon>
        <taxon>Pseudomonadati</taxon>
        <taxon>Pseudomonadota</taxon>
        <taxon>Alphaproteobacteria</taxon>
        <taxon>Rhodobacterales</taxon>
        <taxon>Paracoccaceae</taxon>
        <taxon>Paroceanicella</taxon>
    </lineage>
</organism>
<evidence type="ECO:0000256" key="4">
    <source>
        <dbReference type="ARBA" id="ARBA00022679"/>
    </source>
</evidence>
<feature type="signal peptide" evidence="13">
    <location>
        <begin position="1"/>
        <end position="24"/>
    </location>
</feature>
<dbReference type="SUPFAM" id="SSF56235">
    <property type="entry name" value="N-terminal nucleophile aminohydrolases (Ntn hydrolases)"/>
    <property type="match status" value="1"/>
</dbReference>
<evidence type="ECO:0000256" key="9">
    <source>
        <dbReference type="PIRSR" id="PIRSR600101-1"/>
    </source>
</evidence>
<keyword evidence="4 11" id="KW-0808">Transferase</keyword>
<sequence length="583" mass="60725">MACAPAPLRSALLLLFAASGPLCAQEPPRAADQPERTFTTVETRRGTAGQDMVVAAHPAATAAGVEILRRGGSAADAAIAVQMMLNLVEPQSSGLGGGSFILYWDAAARALSTIDGRETAPLAAGPDYWLDAQGEPVAFFSAVPGGRSVGVPGTLRAFEALHRRHGRLPWADSFAPAIAAAETGFEISPRMASSIAEAPALDAFPAAKAYFFTPDGAPRPAGSRLTNPDLARTLRLVAAQGADAFYEGVIAGDIVAATRDAPMNPGLLTREDFARYRAVDRPAVCAPYRAWEVCGMGPPSSGGLTIGQILMLLSGFDLAASGDTPRTWHLFAEASRLAYADRGLYMADSDVTDMPEGLLDPAYLATRAAAIDPGARATEVAPGAPPWKETRLRAPDTQSERPGTSHFVIVDRYGDMASITSSIETGFGSRLMVGGFLLNNELTDFSFRPEVAGKPVANRVESGKRPRSSMSPTIVLRDGAPVLLTGSPGGSRIIEYVAENIVRILDLGQDPAEALAAGHVVERGSGVELEAGTGAEALSDGLTALGHTPKMANLNSGLHVILLTPEGLVGAADPRREGTVAGD</sequence>
<evidence type="ECO:0000256" key="13">
    <source>
        <dbReference type="SAM" id="SignalP"/>
    </source>
</evidence>
<comment type="catalytic activity">
    <reaction evidence="2 11">
        <text>glutathione + H2O = L-cysteinylglycine + L-glutamate</text>
        <dbReference type="Rhea" id="RHEA:28807"/>
        <dbReference type="ChEBI" id="CHEBI:15377"/>
        <dbReference type="ChEBI" id="CHEBI:29985"/>
        <dbReference type="ChEBI" id="CHEBI:57925"/>
        <dbReference type="ChEBI" id="CHEBI:61694"/>
        <dbReference type="EC" id="3.4.19.13"/>
    </reaction>
</comment>
<evidence type="ECO:0000256" key="10">
    <source>
        <dbReference type="PIRSR" id="PIRSR600101-2"/>
    </source>
</evidence>
<comment type="subunit">
    <text evidence="11">This enzyme consists of two polypeptide chains, which are synthesized in precursor form from a single polypeptide.</text>
</comment>
<dbReference type="EC" id="2.3.2.2" evidence="11"/>
<evidence type="ECO:0000313" key="15">
    <source>
        <dbReference type="Proteomes" id="UP000305888"/>
    </source>
</evidence>
<dbReference type="UniPathway" id="UPA00204"/>
<proteinExistence type="inferred from homology"/>
<feature type="binding site" evidence="10">
    <location>
        <position position="444"/>
    </location>
    <ligand>
        <name>L-glutamate</name>
        <dbReference type="ChEBI" id="CHEBI:29985"/>
    </ligand>
</feature>
<dbReference type="Gene3D" id="1.10.246.130">
    <property type="match status" value="1"/>
</dbReference>
<dbReference type="GO" id="GO:0103068">
    <property type="term" value="F:leukotriene C4 gamma-glutamyl transferase activity"/>
    <property type="evidence" value="ECO:0007669"/>
    <property type="project" value="UniProtKB-EC"/>
</dbReference>
<evidence type="ECO:0000256" key="7">
    <source>
        <dbReference type="ARBA" id="ARBA00023315"/>
    </source>
</evidence>
<evidence type="ECO:0000256" key="12">
    <source>
        <dbReference type="SAM" id="MobiDB-lite"/>
    </source>
</evidence>
<comment type="similarity">
    <text evidence="3 11">Belongs to the gamma-glutamyltransferase family.</text>
</comment>
<evidence type="ECO:0000256" key="8">
    <source>
        <dbReference type="ARBA" id="ARBA00047417"/>
    </source>
</evidence>
<dbReference type="KEGG" id="ppru:FDP22_13570"/>
<evidence type="ECO:0000313" key="14">
    <source>
        <dbReference type="EMBL" id="QDL92722.1"/>
    </source>
</evidence>
<feature type="active site" description="Nucleophile" evidence="9">
    <location>
        <position position="404"/>
    </location>
</feature>
<dbReference type="PANTHER" id="PTHR43199:SF1">
    <property type="entry name" value="GLUTATHIONE HYDROLASE PROENZYME"/>
    <property type="match status" value="1"/>
</dbReference>
<gene>
    <name evidence="14" type="primary">ggt</name>
    <name evidence="14" type="ORF">FDP22_13570</name>
</gene>
<evidence type="ECO:0000256" key="1">
    <source>
        <dbReference type="ARBA" id="ARBA00001049"/>
    </source>
</evidence>
<dbReference type="InterPro" id="IPR051792">
    <property type="entry name" value="GGT_bact"/>
</dbReference>
<evidence type="ECO:0000256" key="2">
    <source>
        <dbReference type="ARBA" id="ARBA00001089"/>
    </source>
</evidence>
<feature type="chain" id="PRO_5022679419" description="Glutathione hydrolase proenzyme" evidence="13">
    <location>
        <begin position="25"/>
        <end position="583"/>
    </location>
</feature>
<dbReference type="InterPro" id="IPR043137">
    <property type="entry name" value="GGT_ssub_C"/>
</dbReference>
<dbReference type="OrthoDB" id="9781342at2"/>
<dbReference type="GO" id="GO:0036374">
    <property type="term" value="F:glutathione hydrolase activity"/>
    <property type="evidence" value="ECO:0007669"/>
    <property type="project" value="UniProtKB-UniRule"/>
</dbReference>
<dbReference type="Gene3D" id="3.60.20.40">
    <property type="match status" value="1"/>
</dbReference>
<dbReference type="EC" id="3.4.19.13" evidence="11"/>
<dbReference type="NCBIfam" id="TIGR00066">
    <property type="entry name" value="g_glut_trans"/>
    <property type="match status" value="1"/>
</dbReference>
<accession>A0A5B8G105</accession>
<comment type="catalytic activity">
    <reaction evidence="1 11">
        <text>an S-substituted glutathione + H2O = an S-substituted L-cysteinylglycine + L-glutamate</text>
        <dbReference type="Rhea" id="RHEA:59468"/>
        <dbReference type="ChEBI" id="CHEBI:15377"/>
        <dbReference type="ChEBI" id="CHEBI:29985"/>
        <dbReference type="ChEBI" id="CHEBI:90779"/>
        <dbReference type="ChEBI" id="CHEBI:143103"/>
        <dbReference type="EC" id="3.4.19.13"/>
    </reaction>
</comment>
<dbReference type="PANTHER" id="PTHR43199">
    <property type="entry name" value="GLUTATHIONE HYDROLASE"/>
    <property type="match status" value="1"/>
</dbReference>
<dbReference type="InterPro" id="IPR043138">
    <property type="entry name" value="GGT_lsub"/>
</dbReference>
<feature type="region of interest" description="Disordered" evidence="12">
    <location>
        <begin position="377"/>
        <end position="402"/>
    </location>
</feature>
<evidence type="ECO:0000256" key="6">
    <source>
        <dbReference type="ARBA" id="ARBA00023145"/>
    </source>
</evidence>
<evidence type="ECO:0000256" key="5">
    <source>
        <dbReference type="ARBA" id="ARBA00022801"/>
    </source>
</evidence>
<dbReference type="InterPro" id="IPR000101">
    <property type="entry name" value="GGT_peptidase"/>
</dbReference>
<keyword evidence="5 11" id="KW-0378">Hydrolase</keyword>
<dbReference type="AlphaFoldDB" id="A0A5B8G105"/>
<keyword evidence="11" id="KW-0317">Glutathione biosynthesis</keyword>
<evidence type="ECO:0000256" key="11">
    <source>
        <dbReference type="RuleBase" id="RU368036"/>
    </source>
</evidence>
<protein>
    <recommendedName>
        <fullName evidence="11">Glutathione hydrolase proenzyme</fullName>
        <ecNumber evidence="11">2.3.2.2</ecNumber>
        <ecNumber evidence="11">3.4.19.13</ecNumber>
    </recommendedName>
    <component>
        <recommendedName>
            <fullName evidence="11">Glutathione hydrolase large chain</fullName>
        </recommendedName>
    </component>
    <component>
        <recommendedName>
            <fullName evidence="11">Glutathione hydrolase small chain</fullName>
        </recommendedName>
    </component>
</protein>
<dbReference type="PRINTS" id="PR01210">
    <property type="entry name" value="GGTRANSPTASE"/>
</dbReference>
<dbReference type="EMBL" id="CP040818">
    <property type="protein sequence ID" value="QDL92722.1"/>
    <property type="molecule type" value="Genomic_DNA"/>
</dbReference>
<keyword evidence="15" id="KW-1185">Reference proteome</keyword>
<keyword evidence="7 11" id="KW-0012">Acyltransferase</keyword>
<name>A0A5B8G105_9RHOB</name>
<dbReference type="RefSeq" id="WP_138574437.1">
    <property type="nucleotide sequence ID" value="NZ_CP040818.1"/>
</dbReference>
<comment type="PTM">
    <text evidence="11">Cleaved by autocatalysis into a large and a small subunit.</text>
</comment>
<feature type="binding site" evidence="10">
    <location>
        <position position="490"/>
    </location>
    <ligand>
        <name>L-glutamate</name>
        <dbReference type="ChEBI" id="CHEBI:29985"/>
    </ligand>
</feature>
<comment type="catalytic activity">
    <reaction evidence="8 11">
        <text>an N-terminal (5-L-glutamyl)-[peptide] + an alpha-amino acid = 5-L-glutamyl amino acid + an N-terminal L-alpha-aminoacyl-[peptide]</text>
        <dbReference type="Rhea" id="RHEA:23904"/>
        <dbReference type="Rhea" id="RHEA-COMP:9780"/>
        <dbReference type="Rhea" id="RHEA-COMP:9795"/>
        <dbReference type="ChEBI" id="CHEBI:77644"/>
        <dbReference type="ChEBI" id="CHEBI:78597"/>
        <dbReference type="ChEBI" id="CHEBI:78599"/>
        <dbReference type="ChEBI" id="CHEBI:78608"/>
        <dbReference type="EC" id="2.3.2.2"/>
    </reaction>
</comment>
<dbReference type="GO" id="GO:0006750">
    <property type="term" value="P:glutathione biosynthetic process"/>
    <property type="evidence" value="ECO:0007669"/>
    <property type="project" value="UniProtKB-KW"/>
</dbReference>
<dbReference type="Proteomes" id="UP000305888">
    <property type="component" value="Chromosome"/>
</dbReference>
<keyword evidence="13" id="KW-0732">Signal</keyword>
<feature type="binding site" evidence="10">
    <location>
        <begin position="468"/>
        <end position="469"/>
    </location>
    <ligand>
        <name>L-glutamate</name>
        <dbReference type="ChEBI" id="CHEBI:29985"/>
    </ligand>
</feature>
<dbReference type="InterPro" id="IPR029055">
    <property type="entry name" value="Ntn_hydrolases_N"/>
</dbReference>
<feature type="binding site" evidence="10">
    <location>
        <position position="117"/>
    </location>
    <ligand>
        <name>L-glutamate</name>
        <dbReference type="ChEBI" id="CHEBI:29985"/>
    </ligand>
</feature>
<dbReference type="GO" id="GO:0006751">
    <property type="term" value="P:glutathione catabolic process"/>
    <property type="evidence" value="ECO:0007669"/>
    <property type="project" value="UniProtKB-UniRule"/>
</dbReference>
<dbReference type="Pfam" id="PF01019">
    <property type="entry name" value="G_glu_transpept"/>
    <property type="match status" value="1"/>
</dbReference>
<keyword evidence="6 11" id="KW-0865">Zymogen</keyword>
<comment type="pathway">
    <text evidence="11">Sulfur metabolism; glutathione metabolism.</text>
</comment>
<evidence type="ECO:0000256" key="3">
    <source>
        <dbReference type="ARBA" id="ARBA00009381"/>
    </source>
</evidence>